<gene>
    <name evidence="2" type="ORF">O181_087184</name>
</gene>
<dbReference type="EMBL" id="AVOT02052561">
    <property type="protein sequence ID" value="MBW0547469.1"/>
    <property type="molecule type" value="Genomic_DNA"/>
</dbReference>
<comment type="caution">
    <text evidence="2">The sequence shown here is derived from an EMBL/GenBank/DDBJ whole genome shotgun (WGS) entry which is preliminary data.</text>
</comment>
<reference evidence="2" key="1">
    <citation type="submission" date="2021-03" db="EMBL/GenBank/DDBJ databases">
        <title>Draft genome sequence of rust myrtle Austropuccinia psidii MF-1, a brazilian biotype.</title>
        <authorList>
            <person name="Quecine M.C."/>
            <person name="Pachon D.M.R."/>
            <person name="Bonatelli M.L."/>
            <person name="Correr F.H."/>
            <person name="Franceschini L.M."/>
            <person name="Leite T.F."/>
            <person name="Margarido G.R.A."/>
            <person name="Almeida C.A."/>
            <person name="Ferrarezi J.A."/>
            <person name="Labate C.A."/>
        </authorList>
    </citation>
    <scope>NUCLEOTIDE SEQUENCE</scope>
    <source>
        <strain evidence="2">MF-1</strain>
    </source>
</reference>
<keyword evidence="3" id="KW-1185">Reference proteome</keyword>
<proteinExistence type="predicted"/>
<evidence type="ECO:0000313" key="2">
    <source>
        <dbReference type="EMBL" id="MBW0547469.1"/>
    </source>
</evidence>
<feature type="compositionally biased region" description="Basic and acidic residues" evidence="1">
    <location>
        <begin position="97"/>
        <end position="108"/>
    </location>
</feature>
<feature type="compositionally biased region" description="Basic residues" evidence="1">
    <location>
        <begin position="133"/>
        <end position="144"/>
    </location>
</feature>
<feature type="compositionally biased region" description="Polar residues" evidence="1">
    <location>
        <begin position="1"/>
        <end position="32"/>
    </location>
</feature>
<evidence type="ECO:0000256" key="1">
    <source>
        <dbReference type="SAM" id="MobiDB-lite"/>
    </source>
</evidence>
<name>A0A9Q3IP89_9BASI</name>
<protein>
    <submittedName>
        <fullName evidence="2">Uncharacterized protein</fullName>
    </submittedName>
</protein>
<dbReference type="AlphaFoldDB" id="A0A9Q3IP89"/>
<feature type="compositionally biased region" description="Polar residues" evidence="1">
    <location>
        <begin position="114"/>
        <end position="126"/>
    </location>
</feature>
<sequence>MTPTRSGSNYRIQTNESGPGNSSHQSKRQTFQPRGEAKMEDSRSSIGTMNSYLQVKKFLEQEKTKYLMKGWKTMSFKGQFQKRKAWLKNQRIMSEAPNKELAQKKDNSPVEAPQASTSNNLPQQLPNKDKQTQKRNQKGNQKTK</sequence>
<feature type="region of interest" description="Disordered" evidence="1">
    <location>
        <begin position="1"/>
        <end position="50"/>
    </location>
</feature>
<accession>A0A9Q3IP89</accession>
<organism evidence="2 3">
    <name type="scientific">Austropuccinia psidii MF-1</name>
    <dbReference type="NCBI Taxonomy" id="1389203"/>
    <lineage>
        <taxon>Eukaryota</taxon>
        <taxon>Fungi</taxon>
        <taxon>Dikarya</taxon>
        <taxon>Basidiomycota</taxon>
        <taxon>Pucciniomycotina</taxon>
        <taxon>Pucciniomycetes</taxon>
        <taxon>Pucciniales</taxon>
        <taxon>Sphaerophragmiaceae</taxon>
        <taxon>Austropuccinia</taxon>
    </lineage>
</organism>
<feature type="region of interest" description="Disordered" evidence="1">
    <location>
        <begin position="92"/>
        <end position="144"/>
    </location>
</feature>
<evidence type="ECO:0000313" key="3">
    <source>
        <dbReference type="Proteomes" id="UP000765509"/>
    </source>
</evidence>
<dbReference type="Proteomes" id="UP000765509">
    <property type="component" value="Unassembled WGS sequence"/>
</dbReference>